<keyword evidence="3 10" id="KW-0378">Hydrolase</keyword>
<dbReference type="InterPro" id="IPR036152">
    <property type="entry name" value="Asp/glu_Ase-like_sf"/>
</dbReference>
<evidence type="ECO:0000256" key="7">
    <source>
        <dbReference type="PROSITE-ProRule" id="PRU10100"/>
    </source>
</evidence>
<evidence type="ECO:0000313" key="10">
    <source>
        <dbReference type="EMBL" id="PRQ03406.1"/>
    </source>
</evidence>
<organism evidence="10 11">
    <name type="scientific">Enhygromyxa salina</name>
    <dbReference type="NCBI Taxonomy" id="215803"/>
    <lineage>
        <taxon>Bacteria</taxon>
        <taxon>Pseudomonadati</taxon>
        <taxon>Myxococcota</taxon>
        <taxon>Polyangia</taxon>
        <taxon>Nannocystales</taxon>
        <taxon>Nannocystaceae</taxon>
        <taxon>Enhygromyxa</taxon>
    </lineage>
</organism>
<proteinExistence type="inferred from homology"/>
<dbReference type="SMART" id="SM00870">
    <property type="entry name" value="Asparaginase"/>
    <property type="match status" value="1"/>
</dbReference>
<dbReference type="CDD" id="cd08963">
    <property type="entry name" value="L-asparaginase_I"/>
    <property type="match status" value="1"/>
</dbReference>
<feature type="active site" evidence="6">
    <location>
        <position position="15"/>
    </location>
</feature>
<dbReference type="PIRSF" id="PIRSF001220">
    <property type="entry name" value="L-ASNase_gatD"/>
    <property type="match status" value="1"/>
</dbReference>
<feature type="binding site" evidence="5">
    <location>
        <begin position="92"/>
        <end position="93"/>
    </location>
    <ligand>
        <name>substrate</name>
    </ligand>
</feature>
<dbReference type="SFLD" id="SFLDS00057">
    <property type="entry name" value="Glutaminase/Asparaginase"/>
    <property type="match status" value="1"/>
</dbReference>
<dbReference type="InterPro" id="IPR027473">
    <property type="entry name" value="L-asparaginase_C"/>
</dbReference>
<dbReference type="NCBIfam" id="NF006998">
    <property type="entry name" value="PRK09461.1"/>
    <property type="match status" value="1"/>
</dbReference>
<comment type="caution">
    <text evidence="10">The sequence shown here is derived from an EMBL/GenBank/DDBJ whole genome shotgun (WGS) entry which is preliminary data.</text>
</comment>
<dbReference type="PIRSF" id="PIRSF500176">
    <property type="entry name" value="L_ASNase"/>
    <property type="match status" value="1"/>
</dbReference>
<feature type="active site" description="O-isoaspartyl threonine intermediate" evidence="4">
    <location>
        <position position="15"/>
    </location>
</feature>
<dbReference type="Pfam" id="PF00710">
    <property type="entry name" value="Asparaginase"/>
    <property type="match status" value="1"/>
</dbReference>
<keyword evidence="11" id="KW-1185">Reference proteome</keyword>
<accession>A0A2S9YEG4</accession>
<gene>
    <name evidence="10" type="primary">ansA</name>
    <name evidence="10" type="ORF">ENSA5_16120</name>
</gene>
<dbReference type="PANTHER" id="PTHR11707:SF28">
    <property type="entry name" value="60 KDA LYSOPHOSPHOLIPASE"/>
    <property type="match status" value="1"/>
</dbReference>
<dbReference type="Proteomes" id="UP000237968">
    <property type="component" value="Unassembled WGS sequence"/>
</dbReference>
<evidence type="ECO:0000259" key="8">
    <source>
        <dbReference type="Pfam" id="PF00710"/>
    </source>
</evidence>
<evidence type="ECO:0000256" key="5">
    <source>
        <dbReference type="PIRSR" id="PIRSR001220-2"/>
    </source>
</evidence>
<dbReference type="Gene3D" id="3.40.50.1170">
    <property type="entry name" value="L-asparaginase, N-terminal domain"/>
    <property type="match status" value="1"/>
</dbReference>
<protein>
    <recommendedName>
        <fullName evidence="2">asparaginase</fullName>
        <ecNumber evidence="2">3.5.1.1</ecNumber>
    </recommendedName>
</protein>
<name>A0A2S9YEG4_9BACT</name>
<evidence type="ECO:0000259" key="9">
    <source>
        <dbReference type="Pfam" id="PF17763"/>
    </source>
</evidence>
<dbReference type="EC" id="3.5.1.1" evidence="2"/>
<feature type="domain" description="L-asparaginase N-terminal" evidence="8">
    <location>
        <begin position="6"/>
        <end position="196"/>
    </location>
</feature>
<dbReference type="PRINTS" id="PR00139">
    <property type="entry name" value="ASNGLNASE"/>
</dbReference>
<dbReference type="PROSITE" id="PS51732">
    <property type="entry name" value="ASN_GLN_ASE_3"/>
    <property type="match status" value="1"/>
</dbReference>
<dbReference type="FunFam" id="3.40.50.40:FF:000001">
    <property type="entry name" value="L-asparaginase 1"/>
    <property type="match status" value="1"/>
</dbReference>
<sequence>MAARAKILIVYTGGTVGMRKTPSGYRPEPGYLQQLLEQIPRFSDAELPEYVIEEFSPLLDSSDMTPAHWLRIADMIRSNYAAYDGFLVLHGTDTMAFAASALSFMLEDLAKPVILTGSQVPLEQTRNDAQHNLLTSLLILGRHHARLSEVMIYFADRLFRGNRTSKVSVDAFAAFDSPNYPPLGRVGIDIKINWELTLAPRARQPDVEVLEVVELGDATVGAFRLFPGLKPRLLEAVLAPPVQGVVLECFGAGNAPTADPEFMKVIAAATARGVVLVAVTQPVRGSANLSLYATGRALLDAGVVSGFDMTAEAALAKLFYLFEKGFSPERVKRLMQQSLVGELTVPASLGEHDEWGELDGMPWTVADREG</sequence>
<dbReference type="RefSeq" id="WP_106391075.1">
    <property type="nucleotide sequence ID" value="NZ_PVNK01000086.1"/>
</dbReference>
<dbReference type="InterPro" id="IPR037152">
    <property type="entry name" value="L-asparaginase_N_sf"/>
</dbReference>
<evidence type="ECO:0000256" key="4">
    <source>
        <dbReference type="PIRSR" id="PIRSR001220-1"/>
    </source>
</evidence>
<dbReference type="GO" id="GO:0009066">
    <property type="term" value="P:aspartate family amino acid metabolic process"/>
    <property type="evidence" value="ECO:0007669"/>
    <property type="project" value="UniProtKB-ARBA"/>
</dbReference>
<dbReference type="InterPro" id="IPR006033">
    <property type="entry name" value="AsnA_fam"/>
</dbReference>
<evidence type="ECO:0000313" key="11">
    <source>
        <dbReference type="Proteomes" id="UP000237968"/>
    </source>
</evidence>
<feature type="binding site" evidence="5">
    <location>
        <position position="61"/>
    </location>
    <ligand>
        <name>substrate</name>
    </ligand>
</feature>
<dbReference type="PROSITE" id="PS00144">
    <property type="entry name" value="ASN_GLN_ASE_1"/>
    <property type="match status" value="1"/>
</dbReference>
<dbReference type="InterPro" id="IPR040919">
    <property type="entry name" value="Asparaginase_C"/>
</dbReference>
<comment type="similarity">
    <text evidence="1">Belongs to the asparaginase 1 family.</text>
</comment>
<dbReference type="Pfam" id="PF17763">
    <property type="entry name" value="Asparaginase_C"/>
    <property type="match status" value="1"/>
</dbReference>
<evidence type="ECO:0000256" key="2">
    <source>
        <dbReference type="ARBA" id="ARBA00012920"/>
    </source>
</evidence>
<dbReference type="InterPro" id="IPR020827">
    <property type="entry name" value="Asparaginase/glutaminase_AS1"/>
</dbReference>
<dbReference type="PROSITE" id="PS00917">
    <property type="entry name" value="ASN_GLN_ASE_2"/>
    <property type="match status" value="1"/>
</dbReference>
<dbReference type="EMBL" id="PVNK01000086">
    <property type="protein sequence ID" value="PRQ03406.1"/>
    <property type="molecule type" value="Genomic_DNA"/>
</dbReference>
<dbReference type="InterPro" id="IPR041725">
    <property type="entry name" value="L-asparaginase_I"/>
</dbReference>
<evidence type="ECO:0000256" key="6">
    <source>
        <dbReference type="PROSITE-ProRule" id="PRU10099"/>
    </source>
</evidence>
<dbReference type="InterPro" id="IPR027475">
    <property type="entry name" value="Asparaginase/glutaminase_AS2"/>
</dbReference>
<reference evidence="10 11" key="1">
    <citation type="submission" date="2018-03" db="EMBL/GenBank/DDBJ databases">
        <title>Draft Genome Sequences of the Obligatory Marine Myxobacteria Enhygromyxa salina SWB005.</title>
        <authorList>
            <person name="Poehlein A."/>
            <person name="Moghaddam J.A."/>
            <person name="Harms H."/>
            <person name="Alanjari M."/>
            <person name="Koenig G.M."/>
            <person name="Daniel R."/>
            <person name="Schaeberle T.F."/>
        </authorList>
    </citation>
    <scope>NUCLEOTIDE SEQUENCE [LARGE SCALE GENOMIC DNA]</scope>
    <source>
        <strain evidence="10 11">SWB005</strain>
    </source>
</reference>
<dbReference type="Gene3D" id="3.40.50.40">
    <property type="match status" value="1"/>
</dbReference>
<evidence type="ECO:0000256" key="1">
    <source>
        <dbReference type="ARBA" id="ARBA00010518"/>
    </source>
</evidence>
<dbReference type="OrthoDB" id="9788068at2"/>
<dbReference type="NCBIfam" id="TIGR00519">
    <property type="entry name" value="asnASE_I"/>
    <property type="match status" value="1"/>
</dbReference>
<dbReference type="InterPro" id="IPR027474">
    <property type="entry name" value="L-asparaginase_N"/>
</dbReference>
<feature type="domain" description="Asparaginase/glutaminase C-terminal" evidence="9">
    <location>
        <begin position="220"/>
        <end position="335"/>
    </location>
</feature>
<dbReference type="FunFam" id="3.40.50.1170:FF:000001">
    <property type="entry name" value="L-asparaginase 2"/>
    <property type="match status" value="1"/>
</dbReference>
<dbReference type="SUPFAM" id="SSF53774">
    <property type="entry name" value="Glutaminase/Asparaginase"/>
    <property type="match status" value="1"/>
</dbReference>
<dbReference type="GO" id="GO:0004067">
    <property type="term" value="F:asparaginase activity"/>
    <property type="evidence" value="ECO:0007669"/>
    <property type="project" value="UniProtKB-UniRule"/>
</dbReference>
<feature type="active site" evidence="7">
    <location>
        <position position="92"/>
    </location>
</feature>
<dbReference type="AlphaFoldDB" id="A0A2S9YEG4"/>
<dbReference type="PANTHER" id="PTHR11707">
    <property type="entry name" value="L-ASPARAGINASE"/>
    <property type="match status" value="1"/>
</dbReference>
<evidence type="ECO:0000256" key="3">
    <source>
        <dbReference type="ARBA" id="ARBA00022801"/>
    </source>
</evidence>
<dbReference type="InterPro" id="IPR006034">
    <property type="entry name" value="Asparaginase/glutaminase-like"/>
</dbReference>